<reference evidence="1" key="1">
    <citation type="submission" date="2021-06" db="EMBL/GenBank/DDBJ databases">
        <authorList>
            <person name="Kallberg Y."/>
            <person name="Tangrot J."/>
            <person name="Rosling A."/>
        </authorList>
    </citation>
    <scope>NUCLEOTIDE SEQUENCE</scope>
    <source>
        <strain evidence="1">MA461A</strain>
    </source>
</reference>
<protein>
    <submittedName>
        <fullName evidence="1">34346_t:CDS:1</fullName>
    </submittedName>
</protein>
<accession>A0ACA9RV36</accession>
<dbReference type="Proteomes" id="UP000789920">
    <property type="component" value="Unassembled WGS sequence"/>
</dbReference>
<gene>
    <name evidence="1" type="ORF">RPERSI_LOCUS23147</name>
</gene>
<name>A0ACA9RV36_9GLOM</name>
<proteinExistence type="predicted"/>
<feature type="non-terminal residue" evidence="1">
    <location>
        <position position="1"/>
    </location>
</feature>
<evidence type="ECO:0000313" key="1">
    <source>
        <dbReference type="EMBL" id="CAG8810750.1"/>
    </source>
</evidence>
<evidence type="ECO:0000313" key="2">
    <source>
        <dbReference type="Proteomes" id="UP000789920"/>
    </source>
</evidence>
<comment type="caution">
    <text evidence="1">The sequence shown here is derived from an EMBL/GenBank/DDBJ whole genome shotgun (WGS) entry which is preliminary data.</text>
</comment>
<dbReference type="EMBL" id="CAJVQC010071618">
    <property type="protein sequence ID" value="CAG8810750.1"/>
    <property type="molecule type" value="Genomic_DNA"/>
</dbReference>
<organism evidence="1 2">
    <name type="scientific">Racocetra persica</name>
    <dbReference type="NCBI Taxonomy" id="160502"/>
    <lineage>
        <taxon>Eukaryota</taxon>
        <taxon>Fungi</taxon>
        <taxon>Fungi incertae sedis</taxon>
        <taxon>Mucoromycota</taxon>
        <taxon>Glomeromycotina</taxon>
        <taxon>Glomeromycetes</taxon>
        <taxon>Diversisporales</taxon>
        <taxon>Gigasporaceae</taxon>
        <taxon>Racocetra</taxon>
    </lineage>
</organism>
<sequence length="53" mass="6161">DNWKQLNILNEDGIMQGTNGEERKEFILEEAHCKDCGKKLVLKDFNIKELRGV</sequence>
<keyword evidence="2" id="KW-1185">Reference proteome</keyword>